<evidence type="ECO:0000313" key="2">
    <source>
        <dbReference type="Proteomes" id="UP000042738"/>
    </source>
</evidence>
<dbReference type="Proteomes" id="UP000042738">
    <property type="component" value="Chromosome"/>
</dbReference>
<accession>A0A7D5NQB4</accession>
<dbReference type="GeneID" id="93735750"/>
<protein>
    <submittedName>
        <fullName evidence="1">Uncharacterized protein</fullName>
    </submittedName>
</protein>
<reference evidence="1 2" key="1">
    <citation type="journal article" date="2014" name="Genome Announc.">
        <title>Whole-Genome Sequence of Serratia symbiotica Strain CWBI-2.3T, a Free-Living Symbiont of the Black Bean Aphid Aphis fabae.</title>
        <authorList>
            <person name="Foray V."/>
            <person name="Grigorescu A.S."/>
            <person name="Sabri A."/>
            <person name="Haubruge E."/>
            <person name="Lognay G."/>
            <person name="Francis F."/>
            <person name="Fauconnier M.L."/>
            <person name="Hance T."/>
            <person name="Thonart P."/>
        </authorList>
    </citation>
    <scope>NUCLEOTIDE SEQUENCE [LARGE SCALE GENOMIC DNA]</scope>
    <source>
        <strain evidence="1">CWBI-2.3</strain>
    </source>
</reference>
<evidence type="ECO:0000313" key="1">
    <source>
        <dbReference type="EMBL" id="QLH62329.1"/>
    </source>
</evidence>
<dbReference type="EMBL" id="CP050855">
    <property type="protein sequence ID" value="QLH62329.1"/>
    <property type="molecule type" value="Genomic_DNA"/>
</dbReference>
<dbReference type="RefSeq" id="WP_155814802.1">
    <property type="nucleotide sequence ID" value="NZ_CAXKXZ010000021.1"/>
</dbReference>
<name>A0A7D5NQB4_9GAMM</name>
<proteinExistence type="predicted"/>
<organism evidence="1 2">
    <name type="scientific">Serratia symbiotica</name>
    <dbReference type="NCBI Taxonomy" id="138074"/>
    <lineage>
        <taxon>Bacteria</taxon>
        <taxon>Pseudomonadati</taxon>
        <taxon>Pseudomonadota</taxon>
        <taxon>Gammaproteobacteria</taxon>
        <taxon>Enterobacterales</taxon>
        <taxon>Yersiniaceae</taxon>
        <taxon>Serratia</taxon>
    </lineage>
</organism>
<dbReference type="AlphaFoldDB" id="A0A7D5NQB4"/>
<gene>
    <name evidence="1" type="ORF">SYMBAF_04345</name>
</gene>
<sequence>MGDPATLDLLNDTLCYVDDALHQEEQNCSRIAQALENLTESSQHTAQSK</sequence>